<dbReference type="Gene3D" id="3.50.50.60">
    <property type="entry name" value="FAD/NAD(P)-binding domain"/>
    <property type="match status" value="1"/>
</dbReference>
<evidence type="ECO:0000256" key="6">
    <source>
        <dbReference type="ARBA" id="ARBA00022630"/>
    </source>
</evidence>
<organism evidence="16 17">
    <name type="scientific">Tumebacillus amylolyticus</name>
    <dbReference type="NCBI Taxonomy" id="2801339"/>
    <lineage>
        <taxon>Bacteria</taxon>
        <taxon>Bacillati</taxon>
        <taxon>Bacillota</taxon>
        <taxon>Bacilli</taxon>
        <taxon>Bacillales</taxon>
        <taxon>Alicyclobacillaceae</taxon>
        <taxon>Tumebacillus</taxon>
    </lineage>
</organism>
<keyword evidence="15" id="KW-0472">Membrane</keyword>
<evidence type="ECO:0000256" key="7">
    <source>
        <dbReference type="ARBA" id="ARBA00022827"/>
    </source>
</evidence>
<protein>
    <recommendedName>
        <fullName evidence="5">L-lysine N6-monooxygenase MbtG</fullName>
        <ecNumber evidence="4">1.14.13.59</ecNumber>
    </recommendedName>
    <alternativeName>
        <fullName evidence="13">Lysine 6-N-hydroxylase</fullName>
    </alternativeName>
    <alternativeName>
        <fullName evidence="12">Lysine N6-hydroxylase</fullName>
    </alternativeName>
    <alternativeName>
        <fullName evidence="10">Lysine-N-oxygenase</fullName>
    </alternativeName>
    <alternativeName>
        <fullName evidence="11">Mycobactin synthase protein G</fullName>
    </alternativeName>
</protein>
<gene>
    <name evidence="16" type="ORF">JJB07_02980</name>
</gene>
<dbReference type="PANTHER" id="PTHR43539">
    <property type="entry name" value="FLAVIN-BINDING MONOOXYGENASE-LIKE PROTEIN (AFU_ORTHOLOGUE AFUA_4G09220)"/>
    <property type="match status" value="1"/>
</dbReference>
<dbReference type="EMBL" id="JAEQNB010000001">
    <property type="protein sequence ID" value="MBL0385604.1"/>
    <property type="molecule type" value="Genomic_DNA"/>
</dbReference>
<comment type="cofactor">
    <cofactor evidence="1">
        <name>FAD</name>
        <dbReference type="ChEBI" id="CHEBI:57692"/>
    </cofactor>
</comment>
<evidence type="ECO:0000256" key="3">
    <source>
        <dbReference type="ARBA" id="ARBA00007588"/>
    </source>
</evidence>
<proteinExistence type="inferred from homology"/>
<accession>A0ABS1J5S3</accession>
<evidence type="ECO:0000256" key="15">
    <source>
        <dbReference type="SAM" id="Phobius"/>
    </source>
</evidence>
<keyword evidence="7" id="KW-0274">FAD</keyword>
<name>A0ABS1J5S3_9BACL</name>
<evidence type="ECO:0000256" key="5">
    <source>
        <dbReference type="ARBA" id="ARBA00016406"/>
    </source>
</evidence>
<keyword evidence="15" id="KW-1133">Transmembrane helix</keyword>
<keyword evidence="15" id="KW-0812">Transmembrane</keyword>
<evidence type="ECO:0000313" key="16">
    <source>
        <dbReference type="EMBL" id="MBL0385604.1"/>
    </source>
</evidence>
<evidence type="ECO:0000256" key="13">
    <source>
        <dbReference type="ARBA" id="ARBA00032738"/>
    </source>
</evidence>
<feature type="transmembrane region" description="Helical" evidence="15">
    <location>
        <begin position="12"/>
        <end position="33"/>
    </location>
</feature>
<comment type="pathway">
    <text evidence="2">Siderophore biosynthesis.</text>
</comment>
<comment type="similarity">
    <text evidence="3">Belongs to the lysine N(6)-hydroxylase/L-ornithine N(5)-oxygenase family.</text>
</comment>
<dbReference type="InterPro" id="IPR050982">
    <property type="entry name" value="Auxin_biosynth/cation_transpt"/>
</dbReference>
<evidence type="ECO:0000313" key="17">
    <source>
        <dbReference type="Proteomes" id="UP000602284"/>
    </source>
</evidence>
<dbReference type="Pfam" id="PF13434">
    <property type="entry name" value="Lys_Orn_oxgnase"/>
    <property type="match status" value="1"/>
</dbReference>
<dbReference type="PANTHER" id="PTHR43539:SF78">
    <property type="entry name" value="FLAVIN-CONTAINING MONOOXYGENASE"/>
    <property type="match status" value="1"/>
</dbReference>
<evidence type="ECO:0000256" key="10">
    <source>
        <dbReference type="ARBA" id="ARBA00029939"/>
    </source>
</evidence>
<evidence type="ECO:0000256" key="9">
    <source>
        <dbReference type="ARBA" id="ARBA00023002"/>
    </source>
</evidence>
<dbReference type="SUPFAM" id="SSF51905">
    <property type="entry name" value="FAD/NAD(P)-binding domain"/>
    <property type="match status" value="1"/>
</dbReference>
<dbReference type="RefSeq" id="WP_201630976.1">
    <property type="nucleotide sequence ID" value="NZ_JAEQNB010000001.1"/>
</dbReference>
<evidence type="ECO:0000256" key="11">
    <source>
        <dbReference type="ARBA" id="ARBA00031158"/>
    </source>
</evidence>
<comment type="caution">
    <text evidence="16">The sequence shown here is derived from an EMBL/GenBank/DDBJ whole genome shotgun (WGS) entry which is preliminary data.</text>
</comment>
<evidence type="ECO:0000256" key="1">
    <source>
        <dbReference type="ARBA" id="ARBA00001974"/>
    </source>
</evidence>
<keyword evidence="8" id="KW-0521">NADP</keyword>
<keyword evidence="17" id="KW-1185">Reference proteome</keyword>
<sequence>MPIKRTHTEKDTLDVIIIGAGPFGISLAAHAVANDLNYKLFGYPMDFWKNQMPQNMFIRTPHDFVSFSDPKDEWTIHRFADETETEIITPLPRTTFVQYGIWFAEKAGVEFTPKLIHQVELTDNMEYRVQTETGSVFYARNVIVATGVEHYKYVPEILNALPSSVFSHPSGYTDFNKFQGQKVAVLGSGQSAWEAAGLLHIAGAESELLYRRDHANYGGSYQSEIDLRELGNIFYELPIEQKSQEWGHSPGSVAHFLRPYVEGKVPELGGVQITSVSLTLDGRAKIDMSTGESREFDHIISATGFHINLDRVPFLNQELREQIEREDRFEQFPKVDEHFQSNLSGLYFAGPLSSHSHGPTFRFILGLKKTALTIIPHLLKRQPVRSANI</sequence>
<keyword evidence="9" id="KW-0560">Oxidoreductase</keyword>
<evidence type="ECO:0000256" key="12">
    <source>
        <dbReference type="ARBA" id="ARBA00032493"/>
    </source>
</evidence>
<dbReference type="EC" id="1.14.13.59" evidence="4"/>
<keyword evidence="6" id="KW-0285">Flavoprotein</keyword>
<dbReference type="PRINTS" id="PR00368">
    <property type="entry name" value="FADPNR"/>
</dbReference>
<evidence type="ECO:0000256" key="14">
    <source>
        <dbReference type="ARBA" id="ARBA00048407"/>
    </source>
</evidence>
<dbReference type="PRINTS" id="PR00411">
    <property type="entry name" value="PNDRDTASEI"/>
</dbReference>
<comment type="catalytic activity">
    <reaction evidence="14">
        <text>L-lysine + NADPH + O2 = N(6)-hydroxy-L-lysine + NADP(+) + H2O</text>
        <dbReference type="Rhea" id="RHEA:23228"/>
        <dbReference type="ChEBI" id="CHEBI:15377"/>
        <dbReference type="ChEBI" id="CHEBI:15379"/>
        <dbReference type="ChEBI" id="CHEBI:32551"/>
        <dbReference type="ChEBI" id="CHEBI:57783"/>
        <dbReference type="ChEBI" id="CHEBI:57820"/>
        <dbReference type="ChEBI" id="CHEBI:58349"/>
        <dbReference type="EC" id="1.14.13.59"/>
    </reaction>
</comment>
<dbReference type="InterPro" id="IPR025700">
    <property type="entry name" value="Lys/Orn_oxygenase"/>
</dbReference>
<evidence type="ECO:0000256" key="8">
    <source>
        <dbReference type="ARBA" id="ARBA00022857"/>
    </source>
</evidence>
<dbReference type="Proteomes" id="UP000602284">
    <property type="component" value="Unassembled WGS sequence"/>
</dbReference>
<dbReference type="InterPro" id="IPR036188">
    <property type="entry name" value="FAD/NAD-bd_sf"/>
</dbReference>
<evidence type="ECO:0000256" key="4">
    <source>
        <dbReference type="ARBA" id="ARBA00013076"/>
    </source>
</evidence>
<reference evidence="16 17" key="1">
    <citation type="submission" date="2021-01" db="EMBL/GenBank/DDBJ databases">
        <title>Tumebacillus sp. strain ITR2 16S ribosomal RNA gene Genome sequencing and assembly.</title>
        <authorList>
            <person name="Kang M."/>
        </authorList>
    </citation>
    <scope>NUCLEOTIDE SEQUENCE [LARGE SCALE GENOMIC DNA]</scope>
    <source>
        <strain evidence="16 17">ITR2</strain>
    </source>
</reference>
<evidence type="ECO:0000256" key="2">
    <source>
        <dbReference type="ARBA" id="ARBA00004924"/>
    </source>
</evidence>